<sequence>MPEPQTGEASTALPGAQLGENLTVALLALLVCLAGAALLGIRRRGKRRGAGGNALELLGLLGIPALLIALMATAQFSGLTILQAPGSNNLNYTVASSLPYRPALPPDLSGTTGYGISPSLWLLAAFTLGAAWIALSRRRQPPAQLKSGEHSADWNAAELPENRVRAAYMVAESRLHAAGLPRHTGETPAEYLGRAATVWPQAAEALHTLGQLYQPARYGAGSAAGAQEAEAAAEQLGAELAQQEKNGSEH</sequence>
<dbReference type="RefSeq" id="WP_380083742.1">
    <property type="nucleotide sequence ID" value="NZ_JBHSWD010000002.1"/>
</dbReference>
<reference evidence="3" key="3">
    <citation type="submission" date="2024-09" db="EMBL/GenBank/DDBJ databases">
        <authorList>
            <person name="Sun Q."/>
            <person name="Mori K."/>
        </authorList>
    </citation>
    <scope>NUCLEOTIDE SEQUENCE</scope>
    <source>
        <strain evidence="3">NBRC 112440</strain>
    </source>
</reference>
<dbReference type="EMBL" id="JBHSWD010000002">
    <property type="protein sequence ID" value="MFC6592623.1"/>
    <property type="molecule type" value="Genomic_DNA"/>
</dbReference>
<proteinExistence type="predicted"/>
<feature type="domain" description="Protein-glutamine gamma-glutamyltransferase-like C-terminal" evidence="2">
    <location>
        <begin position="167"/>
        <end position="232"/>
    </location>
</feature>
<name>A0ABW1YF23_9DEIO</name>
<feature type="transmembrane region" description="Helical" evidence="1">
    <location>
        <begin position="22"/>
        <end position="41"/>
    </location>
</feature>
<keyword evidence="1" id="KW-1133">Transmembrane helix</keyword>
<keyword evidence="1" id="KW-0812">Transmembrane</keyword>
<evidence type="ECO:0000256" key="1">
    <source>
        <dbReference type="SAM" id="Phobius"/>
    </source>
</evidence>
<reference evidence="5" key="2">
    <citation type="journal article" date="2019" name="Int. J. Syst. Evol. Microbiol.">
        <title>The Global Catalogue of Microorganisms (GCM) 10K type strain sequencing project: providing services to taxonomists for standard genome sequencing and annotation.</title>
        <authorList>
            <consortium name="The Broad Institute Genomics Platform"/>
            <consortium name="The Broad Institute Genome Sequencing Center for Infectious Disease"/>
            <person name="Wu L."/>
            <person name="Ma J."/>
        </authorList>
    </citation>
    <scope>NUCLEOTIDE SEQUENCE [LARGE SCALE GENOMIC DNA]</scope>
    <source>
        <strain evidence="5">CGMCC 1.15772</strain>
    </source>
</reference>
<accession>A0ABW1YF23</accession>
<feature type="transmembrane region" description="Helical" evidence="1">
    <location>
        <begin position="53"/>
        <end position="72"/>
    </location>
</feature>
<protein>
    <submittedName>
        <fullName evidence="3">DUF4129 domain-containing protein</fullName>
    </submittedName>
</protein>
<organism evidence="3 5">
    <name type="scientific">Deinococcus lacus</name>
    <dbReference type="NCBI Taxonomy" id="392561"/>
    <lineage>
        <taxon>Bacteria</taxon>
        <taxon>Thermotogati</taxon>
        <taxon>Deinococcota</taxon>
        <taxon>Deinococci</taxon>
        <taxon>Deinococcales</taxon>
        <taxon>Deinococcaceae</taxon>
        <taxon>Deinococcus</taxon>
    </lineage>
</organism>
<evidence type="ECO:0000313" key="5">
    <source>
        <dbReference type="Proteomes" id="UP001596297"/>
    </source>
</evidence>
<keyword evidence="1" id="KW-0472">Membrane</keyword>
<keyword evidence="5" id="KW-1185">Reference proteome</keyword>
<comment type="caution">
    <text evidence="3">The sequence shown here is derived from an EMBL/GenBank/DDBJ whole genome shotgun (WGS) entry which is preliminary data.</text>
</comment>
<dbReference type="InterPro" id="IPR025403">
    <property type="entry name" value="TgpA-like_C"/>
</dbReference>
<feature type="transmembrane region" description="Helical" evidence="1">
    <location>
        <begin position="114"/>
        <end position="135"/>
    </location>
</feature>
<gene>
    <name evidence="3" type="ORF">ACFP81_11895</name>
    <name evidence="4" type="ORF">ACFP81_13440</name>
</gene>
<evidence type="ECO:0000259" key="2">
    <source>
        <dbReference type="Pfam" id="PF13559"/>
    </source>
</evidence>
<dbReference type="EMBL" id="JBHSWD010000002">
    <property type="protein sequence ID" value="MFC6592902.1"/>
    <property type="molecule type" value="Genomic_DNA"/>
</dbReference>
<evidence type="ECO:0000313" key="4">
    <source>
        <dbReference type="EMBL" id="MFC6592902.1"/>
    </source>
</evidence>
<dbReference type="Pfam" id="PF13559">
    <property type="entry name" value="DUF4129"/>
    <property type="match status" value="1"/>
</dbReference>
<reference evidence="3" key="1">
    <citation type="journal article" date="2014" name="Int. J. Syst. Evol. Microbiol.">
        <title>Complete genome of a new Firmicutes species belonging to the dominant human colonic microbiota ('Ruminococcus bicirculans') reveals two chromosomes and a selective capacity to utilize plant glucans.</title>
        <authorList>
            <consortium name="NISC Comparative Sequencing Program"/>
            <person name="Wegmann U."/>
            <person name="Louis P."/>
            <person name="Goesmann A."/>
            <person name="Henrissat B."/>
            <person name="Duncan S.H."/>
            <person name="Flint H.J."/>
        </authorList>
    </citation>
    <scope>NUCLEOTIDE SEQUENCE</scope>
    <source>
        <strain evidence="3">NBRC 112440</strain>
    </source>
</reference>
<evidence type="ECO:0000313" key="3">
    <source>
        <dbReference type="EMBL" id="MFC6592623.1"/>
    </source>
</evidence>
<dbReference type="Proteomes" id="UP001596297">
    <property type="component" value="Unassembled WGS sequence"/>
</dbReference>